<keyword evidence="5" id="KW-1185">Reference proteome</keyword>
<name>A0A8S1F045_9PELO</name>
<evidence type="ECO:0000256" key="3">
    <source>
        <dbReference type="PIRNR" id="PIRNR006221"/>
    </source>
</evidence>
<keyword evidence="3" id="KW-0808">Transferase</keyword>
<dbReference type="PANTHER" id="PTHR12149:SF8">
    <property type="entry name" value="PROTEIN-RIBULOSAMINE 3-KINASE"/>
    <property type="match status" value="1"/>
</dbReference>
<comment type="caution">
    <text evidence="4">The sequence shown here is derived from an EMBL/GenBank/DDBJ whole genome shotgun (WGS) entry which is preliminary data.</text>
</comment>
<dbReference type="PIRSF" id="PIRSF006221">
    <property type="entry name" value="Ketosamine-3-kinase"/>
    <property type="match status" value="1"/>
</dbReference>
<dbReference type="GO" id="GO:0102193">
    <property type="term" value="F:protein-ribulosamine 3-kinase activity"/>
    <property type="evidence" value="ECO:0007669"/>
    <property type="project" value="UniProtKB-EC"/>
</dbReference>
<evidence type="ECO:0000256" key="1">
    <source>
        <dbReference type="ARBA" id="ARBA00011961"/>
    </source>
</evidence>
<dbReference type="Proteomes" id="UP000494206">
    <property type="component" value="Unassembled WGS sequence"/>
</dbReference>
<comment type="catalytic activity">
    <reaction evidence="2">
        <text>N(6)-D-ribulosyl-L-lysyl-[protein] + ATP = N(6)-(3-O-phospho-D-ribulosyl)-L-lysyl-[protein] + ADP + H(+)</text>
        <dbReference type="Rhea" id="RHEA:48432"/>
        <dbReference type="Rhea" id="RHEA-COMP:12103"/>
        <dbReference type="Rhea" id="RHEA-COMP:12104"/>
        <dbReference type="ChEBI" id="CHEBI:15378"/>
        <dbReference type="ChEBI" id="CHEBI:30616"/>
        <dbReference type="ChEBI" id="CHEBI:90418"/>
        <dbReference type="ChEBI" id="CHEBI:90420"/>
        <dbReference type="ChEBI" id="CHEBI:456216"/>
        <dbReference type="EC" id="2.7.1.172"/>
    </reaction>
    <physiologicalReaction direction="left-to-right" evidence="2">
        <dbReference type="Rhea" id="RHEA:48433"/>
    </physiologicalReaction>
</comment>
<proteinExistence type="inferred from homology"/>
<dbReference type="Pfam" id="PF03881">
    <property type="entry name" value="Fructosamin_kin"/>
    <property type="match status" value="1"/>
</dbReference>
<dbReference type="EC" id="2.7.1.172" evidence="1"/>
<evidence type="ECO:0000313" key="4">
    <source>
        <dbReference type="EMBL" id="CAB3409359.1"/>
    </source>
</evidence>
<dbReference type="OrthoDB" id="5772781at2759"/>
<protein>
    <recommendedName>
        <fullName evidence="1">protein-ribulosamine 3-kinase</fullName>
        <ecNumber evidence="1">2.7.1.172</ecNumber>
    </recommendedName>
</protein>
<dbReference type="Gene3D" id="3.90.1200.10">
    <property type="match status" value="1"/>
</dbReference>
<organism evidence="4 5">
    <name type="scientific">Caenorhabditis bovis</name>
    <dbReference type="NCBI Taxonomy" id="2654633"/>
    <lineage>
        <taxon>Eukaryota</taxon>
        <taxon>Metazoa</taxon>
        <taxon>Ecdysozoa</taxon>
        <taxon>Nematoda</taxon>
        <taxon>Chromadorea</taxon>
        <taxon>Rhabditida</taxon>
        <taxon>Rhabditina</taxon>
        <taxon>Rhabditomorpha</taxon>
        <taxon>Rhabditoidea</taxon>
        <taxon>Rhabditidae</taxon>
        <taxon>Peloderinae</taxon>
        <taxon>Caenorhabditis</taxon>
    </lineage>
</organism>
<dbReference type="GO" id="GO:0016301">
    <property type="term" value="F:kinase activity"/>
    <property type="evidence" value="ECO:0007669"/>
    <property type="project" value="UniProtKB-UniRule"/>
</dbReference>
<reference evidence="4 5" key="1">
    <citation type="submission" date="2020-04" db="EMBL/GenBank/DDBJ databases">
        <authorList>
            <person name="Laetsch R D."/>
            <person name="Stevens L."/>
            <person name="Kumar S."/>
            <person name="Blaxter L. M."/>
        </authorList>
    </citation>
    <scope>NUCLEOTIDE SEQUENCE [LARGE SCALE GENOMIC DNA]</scope>
</reference>
<dbReference type="AlphaFoldDB" id="A0A8S1F045"/>
<evidence type="ECO:0000313" key="5">
    <source>
        <dbReference type="Proteomes" id="UP000494206"/>
    </source>
</evidence>
<dbReference type="InterPro" id="IPR016477">
    <property type="entry name" value="Fructo-/Ketosamine-3-kinase"/>
</dbReference>
<gene>
    <name evidence="4" type="ORF">CBOVIS_LOCUS11019</name>
</gene>
<dbReference type="InterPro" id="IPR011009">
    <property type="entry name" value="Kinase-like_dom_sf"/>
</dbReference>
<dbReference type="SUPFAM" id="SSF56112">
    <property type="entry name" value="Protein kinase-like (PK-like)"/>
    <property type="match status" value="1"/>
</dbReference>
<dbReference type="EMBL" id="CADEPM010000008">
    <property type="protein sequence ID" value="CAB3409359.1"/>
    <property type="molecule type" value="Genomic_DNA"/>
</dbReference>
<comment type="similarity">
    <text evidence="3">Belongs to the fructosamine kinase family.</text>
</comment>
<evidence type="ECO:0000256" key="2">
    <source>
        <dbReference type="ARBA" id="ARBA00048655"/>
    </source>
</evidence>
<accession>A0A8S1F045</accession>
<dbReference type="PANTHER" id="PTHR12149">
    <property type="entry name" value="FRUCTOSAMINE 3 KINASE-RELATED PROTEIN"/>
    <property type="match status" value="1"/>
</dbReference>
<sequence>MEDALKNELGLEFVRICGHGYGTNTTETVETDRGRMFIKYGKGEFLAVGEFESLKAILNTHAIRCPNPISTIHFKDDWALVTSFETMHKDHEGMEKFAEKLARLHMHNPRLIAENEKRDGFVGENDEMGVRRFGFHVPTCCGSIPQNNEWADDWPTFFIRNRLQSQINRLIEKGDRSLLDKQDLLYRAAEKLLLPRKDIAPSLVHGDLWSGNWSCVNNEPIIFDPSASYSDPEFEQGIMNIFGGVTTNFYSIYYSIVPDQIGRERRVELYELYHLLNHWNHFGSGYKRSSMDVINKLIRQ</sequence>
<keyword evidence="3" id="KW-0418">Kinase</keyword>